<keyword evidence="1" id="KW-1185">Reference proteome</keyword>
<dbReference type="Proteomes" id="UP000515154">
    <property type="component" value="Linkage group LG17"/>
</dbReference>
<dbReference type="KEGG" id="osn:115220727"/>
<accession>A0A6P7T746</accession>
<reference evidence="2" key="1">
    <citation type="submission" date="2025-08" db="UniProtKB">
        <authorList>
            <consortium name="RefSeq"/>
        </authorList>
    </citation>
    <scope>IDENTIFICATION</scope>
</reference>
<evidence type="ECO:0000313" key="2">
    <source>
        <dbReference type="RefSeq" id="XP_029646733.1"/>
    </source>
</evidence>
<gene>
    <name evidence="2" type="primary">LOC115220727</name>
</gene>
<evidence type="ECO:0000313" key="1">
    <source>
        <dbReference type="Proteomes" id="UP000515154"/>
    </source>
</evidence>
<protein>
    <submittedName>
        <fullName evidence="2">Uncharacterized protein LOC115220727</fullName>
    </submittedName>
</protein>
<dbReference type="RefSeq" id="XP_029646733.1">
    <property type="nucleotide sequence ID" value="XM_029790873.1"/>
</dbReference>
<name>A0A6P7T746_9MOLL</name>
<dbReference type="AlphaFoldDB" id="A0A6P7T746"/>
<proteinExistence type="predicted"/>
<sequence>MPQRRQCPQRLEERNNTLALQERGQNGLFLPIIYKVSSHIILSRLLGMLNLYIPKEQSGFREGFSTIDHTQVVSQLRKKANECNILLYFAFVDCEKVFNSIEFTPLLTTRKNQALDHVYNSILKDLYSGAATSTRTQVLPRYTTDF</sequence>
<organism evidence="1 2">
    <name type="scientific">Octopus sinensis</name>
    <name type="common">East Asian common octopus</name>
    <dbReference type="NCBI Taxonomy" id="2607531"/>
    <lineage>
        <taxon>Eukaryota</taxon>
        <taxon>Metazoa</taxon>
        <taxon>Spiralia</taxon>
        <taxon>Lophotrochozoa</taxon>
        <taxon>Mollusca</taxon>
        <taxon>Cephalopoda</taxon>
        <taxon>Coleoidea</taxon>
        <taxon>Octopodiformes</taxon>
        <taxon>Octopoda</taxon>
        <taxon>Incirrata</taxon>
        <taxon>Octopodidae</taxon>
        <taxon>Octopus</taxon>
    </lineage>
</organism>